<dbReference type="InterPro" id="IPR050357">
    <property type="entry name" value="Arrestin_domain-protein"/>
</dbReference>
<dbReference type="GO" id="GO:0070086">
    <property type="term" value="P:ubiquitin-dependent endocytosis"/>
    <property type="evidence" value="ECO:0007669"/>
    <property type="project" value="TreeGrafter"/>
</dbReference>
<dbReference type="GO" id="GO:0005886">
    <property type="term" value="C:plasma membrane"/>
    <property type="evidence" value="ECO:0007669"/>
    <property type="project" value="TreeGrafter"/>
</dbReference>
<feature type="compositionally biased region" description="Polar residues" evidence="1">
    <location>
        <begin position="837"/>
        <end position="855"/>
    </location>
</feature>
<feature type="region of interest" description="Disordered" evidence="1">
    <location>
        <begin position="658"/>
        <end position="738"/>
    </location>
</feature>
<feature type="region of interest" description="Disordered" evidence="1">
    <location>
        <begin position="214"/>
        <end position="305"/>
    </location>
</feature>
<evidence type="ECO:0000313" key="3">
    <source>
        <dbReference type="EMBL" id="KAL1588444.1"/>
    </source>
</evidence>
<dbReference type="Gene3D" id="2.60.40.640">
    <property type="match status" value="1"/>
</dbReference>
<dbReference type="InterPro" id="IPR014752">
    <property type="entry name" value="Arrestin-like_C"/>
</dbReference>
<evidence type="ECO:0000313" key="4">
    <source>
        <dbReference type="Proteomes" id="UP000803884"/>
    </source>
</evidence>
<feature type="compositionally biased region" description="Polar residues" evidence="1">
    <location>
        <begin position="262"/>
        <end position="272"/>
    </location>
</feature>
<proteinExistence type="predicted"/>
<dbReference type="AlphaFoldDB" id="A0AB34KTV5"/>
<comment type="caution">
    <text evidence="3">The sequence shown here is derived from an EMBL/GenBank/DDBJ whole genome shotgun (WGS) entry which is preliminary data.</text>
</comment>
<dbReference type="PANTHER" id="PTHR11188">
    <property type="entry name" value="ARRESTIN DOMAIN CONTAINING PROTEIN"/>
    <property type="match status" value="1"/>
</dbReference>
<dbReference type="EMBL" id="JAAQHG020000007">
    <property type="protein sequence ID" value="KAL1588444.1"/>
    <property type="molecule type" value="Genomic_DNA"/>
</dbReference>
<organism evidence="3 4">
    <name type="scientific">Cladosporium halotolerans</name>
    <dbReference type="NCBI Taxonomy" id="1052096"/>
    <lineage>
        <taxon>Eukaryota</taxon>
        <taxon>Fungi</taxon>
        <taxon>Dikarya</taxon>
        <taxon>Ascomycota</taxon>
        <taxon>Pezizomycotina</taxon>
        <taxon>Dothideomycetes</taxon>
        <taxon>Dothideomycetidae</taxon>
        <taxon>Cladosporiales</taxon>
        <taxon>Cladosporiaceae</taxon>
        <taxon>Cladosporium</taxon>
    </lineage>
</organism>
<feature type="compositionally biased region" description="Basic and acidic residues" evidence="1">
    <location>
        <begin position="215"/>
        <end position="243"/>
    </location>
</feature>
<evidence type="ECO:0000256" key="1">
    <source>
        <dbReference type="SAM" id="MobiDB-lite"/>
    </source>
</evidence>
<dbReference type="Proteomes" id="UP000803884">
    <property type="component" value="Unassembled WGS sequence"/>
</dbReference>
<feature type="region of interest" description="Disordered" evidence="1">
    <location>
        <begin position="1"/>
        <end position="20"/>
    </location>
</feature>
<gene>
    <name evidence="3" type="ORF">WHR41_02959</name>
</gene>
<feature type="region of interest" description="Disordered" evidence="1">
    <location>
        <begin position="520"/>
        <end position="561"/>
    </location>
</feature>
<dbReference type="InterPro" id="IPR014756">
    <property type="entry name" value="Ig_E-set"/>
</dbReference>
<accession>A0AB34KTV5</accession>
<feature type="compositionally biased region" description="Low complexity" evidence="1">
    <location>
        <begin position="796"/>
        <end position="813"/>
    </location>
</feature>
<evidence type="ECO:0000259" key="2">
    <source>
        <dbReference type="Pfam" id="PF00339"/>
    </source>
</evidence>
<feature type="compositionally biased region" description="Basic and acidic residues" evidence="1">
    <location>
        <begin position="704"/>
        <end position="718"/>
    </location>
</feature>
<dbReference type="Pfam" id="PF00339">
    <property type="entry name" value="Arrestin_N"/>
    <property type="match status" value="1"/>
</dbReference>
<feature type="compositionally biased region" description="Low complexity" evidence="1">
    <location>
        <begin position="273"/>
        <end position="295"/>
    </location>
</feature>
<dbReference type="GO" id="GO:0005829">
    <property type="term" value="C:cytosol"/>
    <property type="evidence" value="ECO:0007669"/>
    <property type="project" value="TreeGrafter"/>
</dbReference>
<feature type="compositionally biased region" description="Basic and acidic residues" evidence="1">
    <location>
        <begin position="773"/>
        <end position="793"/>
    </location>
</feature>
<dbReference type="GO" id="GO:0030674">
    <property type="term" value="F:protein-macromolecule adaptor activity"/>
    <property type="evidence" value="ECO:0007669"/>
    <property type="project" value="TreeGrafter"/>
</dbReference>
<dbReference type="RefSeq" id="XP_069231549.1">
    <property type="nucleotide sequence ID" value="XM_069371565.1"/>
</dbReference>
<sequence length="894" mass="96440">MLSTPDRSSAAPSSSPGRRILSRLTSPFATKSRSITDFYIQPDEPHKQYSPGDIVSGSVRLRVLRPVRVTHIVVSLHGYAQVFKNPGSPGEGFRATPGYLGTGRGKKSAEYFGNGFASLFEDELVLCGDGRLAEGAYQFNFELEFPDTDLPSSIDFERGTVSYMITATVTKPTTISPTVSCDRKVYFVERIDISPLYPPKSRTITLEALSRRKVAKDQARKLVDPSDRKSRKTDSASRSDPPRDSNSTAPSTHHDSDPAMSPSPSQMSFESARSSSNRHSQLDSSSQSQSTSTRTKPNDSKGSIAVKNITTQIESCVGGCLRGDSIPVRVNVNHVKHIKSMNGVIVTLYRQARVDMHPAIPLGPTEKSSNPKYEDYYPRSKTGLGGLSLSGAGSSHMFRKDLSQTVQPLIIDPGSLSSEITVRVRVPDDAFPTISTVPGAMISFKYYVEVVVDIQGKLGTQERAMAGLSGLTATITSGGDDLENDRNIMGAPGSQLVDTAPARRDKGVVTATFEVVIGTRDSERRKGKRKEETKPDNTQEETGGGANHPVTPSAEPGHHHHYHNHEEEYWGHDHHDWYHGTPGGHDDWYYHEYGWDQAHEVPMPQLPDNSQLSEKELARRAEERLLPSQPPGAEPQAVAGASAPTAPYLPEELVPHQYDMPTPAYESRHPSISGPSGAAPRHGDSRARVPEYLPAAGPSNHIPVTDDKQEMQRRRLEAEASAPPPLDSNHVGAAPVAQSSAAVPALLPSQPPIAEQAVLEEVGDDTLVPSEADLNHDSHADAAGEIDLPKYEQSDAAPVVAVQAQGQQPHPVGESADVGETPSAVAEAAHEPDSTSRHMASQQPQEQANGIQTPTGPQPPSEPSLPNGSRVAEDAPGSRNGSPSKDQTRVPGHE</sequence>
<dbReference type="GO" id="GO:0031625">
    <property type="term" value="F:ubiquitin protein ligase binding"/>
    <property type="evidence" value="ECO:0007669"/>
    <property type="project" value="TreeGrafter"/>
</dbReference>
<dbReference type="GeneID" id="96004403"/>
<feature type="region of interest" description="Disordered" evidence="1">
    <location>
        <begin position="760"/>
        <end position="894"/>
    </location>
</feature>
<name>A0AB34KTV5_9PEZI</name>
<feature type="domain" description="Arrestin-like N-terminal" evidence="2">
    <location>
        <begin position="40"/>
        <end position="183"/>
    </location>
</feature>
<dbReference type="SUPFAM" id="SSF81296">
    <property type="entry name" value="E set domains"/>
    <property type="match status" value="1"/>
</dbReference>
<reference evidence="3 4" key="1">
    <citation type="journal article" date="2020" name="Microbiol. Resour. Announc.">
        <title>Draft Genome Sequence of a Cladosporium Species Isolated from the Mesophotic Ascidian Didemnum maculosum.</title>
        <authorList>
            <person name="Gioti A."/>
            <person name="Siaperas R."/>
            <person name="Nikolaivits E."/>
            <person name="Le Goff G."/>
            <person name="Ouazzani J."/>
            <person name="Kotoulas G."/>
            <person name="Topakas E."/>
        </authorList>
    </citation>
    <scope>NUCLEOTIDE SEQUENCE [LARGE SCALE GENOMIC DNA]</scope>
    <source>
        <strain evidence="3 4">TM138-S3</strain>
    </source>
</reference>
<dbReference type="PANTHER" id="PTHR11188:SF161">
    <property type="entry name" value="PH-RESPONSE REGULATOR PROTEIN PALF_RIM8"/>
    <property type="match status" value="1"/>
</dbReference>
<protein>
    <recommendedName>
        <fullName evidence="2">Arrestin-like N-terminal domain-containing protein</fullName>
    </recommendedName>
</protein>
<dbReference type="InterPro" id="IPR011021">
    <property type="entry name" value="Arrestin-like_N"/>
</dbReference>
<keyword evidence="4" id="KW-1185">Reference proteome</keyword>
<feature type="compositionally biased region" description="Basic and acidic residues" evidence="1">
    <location>
        <begin position="520"/>
        <end position="537"/>
    </location>
</feature>